<feature type="signal peptide" evidence="1">
    <location>
        <begin position="1"/>
        <end position="30"/>
    </location>
</feature>
<sequence>MGIRVIERVVRLALAVALAVSGVAMVSHHAAGASHELVAHGHSVAAHENNSVAETNGVAEAGAHHEVPGAACADCETQGHDALLMSCAALLTALFVSVRLVPPAGAPLVAAAEPANAVTVSPHTEAVPTAPCREELSVIRQ</sequence>
<evidence type="ECO:0000313" key="3">
    <source>
        <dbReference type="Proteomes" id="UP000293519"/>
    </source>
</evidence>
<gene>
    <name evidence="2" type="ORF">EV141_1889</name>
</gene>
<proteinExistence type="predicted"/>
<accession>A0A4Q7LNZ8</accession>
<protein>
    <recommendedName>
        <fullName evidence="4">DUF2946 family protein</fullName>
    </recommendedName>
</protein>
<keyword evidence="3" id="KW-1185">Reference proteome</keyword>
<dbReference type="RefSeq" id="WP_130485672.1">
    <property type="nucleotide sequence ID" value="NZ_SGWW01000003.1"/>
</dbReference>
<dbReference type="Proteomes" id="UP000293519">
    <property type="component" value="Unassembled WGS sequence"/>
</dbReference>
<dbReference type="EMBL" id="SGWW01000003">
    <property type="protein sequence ID" value="RZS56425.1"/>
    <property type="molecule type" value="Genomic_DNA"/>
</dbReference>
<reference evidence="2 3" key="1">
    <citation type="journal article" date="2015" name="Stand. Genomic Sci.">
        <title>Genomic Encyclopedia of Bacterial and Archaeal Type Strains, Phase III: the genomes of soil and plant-associated and newly described type strains.</title>
        <authorList>
            <person name="Whitman W.B."/>
            <person name="Woyke T."/>
            <person name="Klenk H.P."/>
            <person name="Zhou Y."/>
            <person name="Lilburn T.G."/>
            <person name="Beck B.J."/>
            <person name="De Vos P."/>
            <person name="Vandamme P."/>
            <person name="Eisen J.A."/>
            <person name="Garrity G."/>
            <person name="Hugenholtz P."/>
            <person name="Kyrpides N.C."/>
        </authorList>
    </citation>
    <scope>NUCLEOTIDE SEQUENCE [LARGE SCALE GENOMIC DNA]</scope>
    <source>
        <strain evidence="2 3">CV2</strain>
    </source>
</reference>
<evidence type="ECO:0008006" key="4">
    <source>
        <dbReference type="Google" id="ProtNLM"/>
    </source>
</evidence>
<name>A0A4Q7LNZ8_9MICO</name>
<comment type="caution">
    <text evidence="2">The sequence shown here is derived from an EMBL/GenBank/DDBJ whole genome shotgun (WGS) entry which is preliminary data.</text>
</comment>
<organism evidence="2 3">
    <name type="scientific">Microcella putealis</name>
    <dbReference type="NCBI Taxonomy" id="337005"/>
    <lineage>
        <taxon>Bacteria</taxon>
        <taxon>Bacillati</taxon>
        <taxon>Actinomycetota</taxon>
        <taxon>Actinomycetes</taxon>
        <taxon>Micrococcales</taxon>
        <taxon>Microbacteriaceae</taxon>
        <taxon>Microcella</taxon>
    </lineage>
</organism>
<feature type="chain" id="PRO_5039187189" description="DUF2946 family protein" evidence="1">
    <location>
        <begin position="31"/>
        <end position="141"/>
    </location>
</feature>
<dbReference type="AlphaFoldDB" id="A0A4Q7LNZ8"/>
<evidence type="ECO:0000256" key="1">
    <source>
        <dbReference type="SAM" id="SignalP"/>
    </source>
</evidence>
<evidence type="ECO:0000313" key="2">
    <source>
        <dbReference type="EMBL" id="RZS56425.1"/>
    </source>
</evidence>
<keyword evidence="1" id="KW-0732">Signal</keyword>